<organism evidence="1 2">
    <name type="scientific">Azoarcus taiwanensis</name>
    <dbReference type="NCBI Taxonomy" id="666964"/>
    <lineage>
        <taxon>Bacteria</taxon>
        <taxon>Pseudomonadati</taxon>
        <taxon>Pseudomonadota</taxon>
        <taxon>Betaproteobacteria</taxon>
        <taxon>Rhodocyclales</taxon>
        <taxon>Zoogloeaceae</taxon>
        <taxon>Azoarcus</taxon>
    </lineage>
</organism>
<proteinExistence type="predicted"/>
<dbReference type="AlphaFoldDB" id="A0A972FDL5"/>
<evidence type="ECO:0000313" key="1">
    <source>
        <dbReference type="EMBL" id="NMG03362.1"/>
    </source>
</evidence>
<keyword evidence="2" id="KW-1185">Reference proteome</keyword>
<reference evidence="1" key="1">
    <citation type="submission" date="2019-12" db="EMBL/GenBank/DDBJ databases">
        <title>Comparative genomics gives insights into the taxonomy of the Azoarcus-Aromatoleum group and reveals separate origins of nif in the plant-associated Azoarcus and non-plant-associated Aromatoleum sub-groups.</title>
        <authorList>
            <person name="Lafos M."/>
            <person name="Maluk M."/>
            <person name="Batista M."/>
            <person name="Junghare M."/>
            <person name="Carmona M."/>
            <person name="Faoro H."/>
            <person name="Cruz L.M."/>
            <person name="Battistoni F."/>
            <person name="De Souza E."/>
            <person name="Pedrosa F."/>
            <person name="Chen W.-M."/>
            <person name="Poole P.S."/>
            <person name="Dixon R.A."/>
            <person name="James E.K."/>
        </authorList>
    </citation>
    <scope>NUCLEOTIDE SEQUENCE</scope>
    <source>
        <strain evidence="1">NSC3</strain>
    </source>
</reference>
<gene>
    <name evidence="1" type="ORF">GPA21_10290</name>
</gene>
<accession>A0A972FDL5</accession>
<dbReference type="Proteomes" id="UP000599523">
    <property type="component" value="Unassembled WGS sequence"/>
</dbReference>
<dbReference type="RefSeq" id="WP_168988114.1">
    <property type="nucleotide sequence ID" value="NZ_CAWPHM010000279.1"/>
</dbReference>
<dbReference type="EMBL" id="WTVM01000053">
    <property type="protein sequence ID" value="NMG03362.1"/>
    <property type="molecule type" value="Genomic_DNA"/>
</dbReference>
<sequence>MNEKIKTLTPTQRKEVKVLRALPERDIDYRDIPATSTEQWKGAETGRFLRPIRPGGERK</sequence>
<comment type="caution">
    <text evidence="1">The sequence shown here is derived from an EMBL/GenBank/DDBJ whole genome shotgun (WGS) entry which is preliminary data.</text>
</comment>
<evidence type="ECO:0000313" key="2">
    <source>
        <dbReference type="Proteomes" id="UP000599523"/>
    </source>
</evidence>
<protein>
    <submittedName>
        <fullName evidence="1">Uncharacterized protein</fullName>
    </submittedName>
</protein>
<name>A0A972FDL5_9RHOO</name>